<accession>A0A067ECG7</accession>
<gene>
    <name evidence="1" type="ORF">CISIN_1g042210mg</name>
</gene>
<dbReference type="EMBL" id="KK785138">
    <property type="protein sequence ID" value="KDO48611.1"/>
    <property type="molecule type" value="Genomic_DNA"/>
</dbReference>
<name>A0A067ECG7_CITSI</name>
<proteinExistence type="predicted"/>
<evidence type="ECO:0000313" key="1">
    <source>
        <dbReference type="EMBL" id="KDO48611.1"/>
    </source>
</evidence>
<keyword evidence="2" id="KW-1185">Reference proteome</keyword>
<organism evidence="1 2">
    <name type="scientific">Citrus sinensis</name>
    <name type="common">Sweet orange</name>
    <name type="synonym">Citrus aurantium var. sinensis</name>
    <dbReference type="NCBI Taxonomy" id="2711"/>
    <lineage>
        <taxon>Eukaryota</taxon>
        <taxon>Viridiplantae</taxon>
        <taxon>Streptophyta</taxon>
        <taxon>Embryophyta</taxon>
        <taxon>Tracheophyta</taxon>
        <taxon>Spermatophyta</taxon>
        <taxon>Magnoliopsida</taxon>
        <taxon>eudicotyledons</taxon>
        <taxon>Gunneridae</taxon>
        <taxon>Pentapetalae</taxon>
        <taxon>rosids</taxon>
        <taxon>malvids</taxon>
        <taxon>Sapindales</taxon>
        <taxon>Rutaceae</taxon>
        <taxon>Aurantioideae</taxon>
        <taxon>Citrus</taxon>
    </lineage>
</organism>
<dbReference type="Proteomes" id="UP000027120">
    <property type="component" value="Unassembled WGS sequence"/>
</dbReference>
<evidence type="ECO:0000313" key="2">
    <source>
        <dbReference type="Proteomes" id="UP000027120"/>
    </source>
</evidence>
<sequence>MHQLKQIHSQTIKLGLLTKPHCPKQTRYLLL</sequence>
<dbReference type="AlphaFoldDB" id="A0A067ECG7"/>
<protein>
    <submittedName>
        <fullName evidence="1">Uncharacterized protein</fullName>
    </submittedName>
</protein>
<reference evidence="1 2" key="1">
    <citation type="submission" date="2014-04" db="EMBL/GenBank/DDBJ databases">
        <authorList>
            <consortium name="International Citrus Genome Consortium"/>
            <person name="Gmitter F."/>
            <person name="Chen C."/>
            <person name="Farmerie W."/>
            <person name="Harkins T."/>
            <person name="Desany B."/>
            <person name="Mohiuddin M."/>
            <person name="Kodira C."/>
            <person name="Borodovsky M."/>
            <person name="Lomsadze A."/>
            <person name="Burns P."/>
            <person name="Jenkins J."/>
            <person name="Prochnik S."/>
            <person name="Shu S."/>
            <person name="Chapman J."/>
            <person name="Pitluck S."/>
            <person name="Schmutz J."/>
            <person name="Rokhsar D."/>
        </authorList>
    </citation>
    <scope>NUCLEOTIDE SEQUENCE</scope>
</reference>
<feature type="non-terminal residue" evidence="1">
    <location>
        <position position="31"/>
    </location>
</feature>